<dbReference type="AlphaFoldDB" id="A0A2P4XQV8"/>
<evidence type="ECO:0000259" key="2">
    <source>
        <dbReference type="Pfam" id="PF12530"/>
    </source>
</evidence>
<feature type="non-terminal residue" evidence="3">
    <location>
        <position position="894"/>
    </location>
</feature>
<keyword evidence="4" id="KW-1185">Reference proteome</keyword>
<dbReference type="InterPro" id="IPR022542">
    <property type="entry name" value="FOCAD/RST1_DUF3730"/>
</dbReference>
<dbReference type="Gene3D" id="1.25.10.10">
    <property type="entry name" value="Leucine-rich Repeat Variant"/>
    <property type="match status" value="1"/>
</dbReference>
<sequence>MASGPLSMAALLKALRQASTASAASSAVENAADRLISTSSLAESQNLVFGMQQCGKDHHSAALTTNLYEKLQQAAAICSEPSSKAEFLGFVLLQHSVHLLGALQVSTQRQMLLKVFNANNGVLSGYLSALTAADGPFMSSVVDCSRAMRTLEIISPVFKTVLMDNRQTNGHKVAVLDSMSRIAWNFDGLLEDHQAVRTSVVYILVQALELVPHSQLSEPTYVAHVALVADLLSSFATHNKQQVELTERTARFVLESTQILIEKGVGVVALLQSLEQLAQTVPEAFWCSVFLTSAAYFLVDKCETPLEQQIMLRVLGYGLAFGRGIGSGDVRSVYVEVLLLPLSAMISLHGAGVSELLNLVVDIMAMSKYHHQDEFKCSAPTKTATHARSAVQLICDEVECQRWLDSLFQSGDNISPGADNSTNKWLALLLVALMSDRRSTLRDCAAKCLERQVNTRPKFWGADTTKALVASLVFLVSQHPSATDKTATARQFGEWVASCLYSLAGLAATTTDTMRIVLRLIDSMNGTVKMRPMALKIMYEVWQNESRVFPRLETMLLESTSPDQDVQRHVVRMATIKTLCEKDPELGVQFISSIQAFLEDELESVVSMAMDAITALCGGDCLDFYVAFKIIAQKMRKNKVTCADEPLFLERLCCFYKLGGAESTANEKHAIKLINQTWEFADSGHPKVRKAAYAALCNFPLDLLGLCLPADANAAQESDDENQMTEEEVEEQLDDLMQRLQNEQDTDVRSEIEKLVAKVIEHESAKITAGIGRGQRMTSAVSGGQSQQFLQQAVVSAAATKEIKALLPSRVEVQSTSSTTDFSGFLLAYQPKVVIDVKNIKRKDKVVRLATQNVDEVVETILTVLQSMELPWSSTSISTDTNENCKVFPRRLPW</sequence>
<keyword evidence="1" id="KW-0175">Coiled coil</keyword>
<dbReference type="InterPro" id="IPR011989">
    <property type="entry name" value="ARM-like"/>
</dbReference>
<proteinExistence type="predicted"/>
<protein>
    <recommendedName>
        <fullName evidence="2">DUF3730 domain-containing protein</fullName>
    </recommendedName>
</protein>
<gene>
    <name evidence="3" type="ORF">PHPALM_15968</name>
</gene>
<comment type="caution">
    <text evidence="3">The sequence shown here is derived from an EMBL/GenBank/DDBJ whole genome shotgun (WGS) entry which is preliminary data.</text>
</comment>
<evidence type="ECO:0000256" key="1">
    <source>
        <dbReference type="SAM" id="Coils"/>
    </source>
</evidence>
<dbReference type="GO" id="GO:0060147">
    <property type="term" value="P:regulation of post-transcriptional gene silencing"/>
    <property type="evidence" value="ECO:0007669"/>
    <property type="project" value="InterPro"/>
</dbReference>
<dbReference type="InterPro" id="IPR045163">
    <property type="entry name" value="Focadhesin/RST1"/>
</dbReference>
<dbReference type="EMBL" id="NCKW01008527">
    <property type="protein sequence ID" value="POM67933.1"/>
    <property type="molecule type" value="Genomic_DNA"/>
</dbReference>
<dbReference type="SUPFAM" id="SSF48371">
    <property type="entry name" value="ARM repeat"/>
    <property type="match status" value="1"/>
</dbReference>
<dbReference type="Proteomes" id="UP000237271">
    <property type="component" value="Unassembled WGS sequence"/>
</dbReference>
<name>A0A2P4XQV8_9STRA</name>
<reference evidence="3 4" key="1">
    <citation type="journal article" date="2017" name="Genome Biol. Evol.">
        <title>Phytophthora megakarya and P. palmivora, closely related causal agents of cacao black pod rot, underwent increases in genome sizes and gene numbers by different mechanisms.</title>
        <authorList>
            <person name="Ali S.S."/>
            <person name="Shao J."/>
            <person name="Lary D.J."/>
            <person name="Kronmiller B."/>
            <person name="Shen D."/>
            <person name="Strem M.D."/>
            <person name="Amoako-Attah I."/>
            <person name="Akrofi A.Y."/>
            <person name="Begoude B.A."/>
            <person name="Ten Hoopen G.M."/>
            <person name="Coulibaly K."/>
            <person name="Kebe B.I."/>
            <person name="Melnick R.L."/>
            <person name="Guiltinan M.J."/>
            <person name="Tyler B.M."/>
            <person name="Meinhardt L.W."/>
            <person name="Bailey B.A."/>
        </authorList>
    </citation>
    <scope>NUCLEOTIDE SEQUENCE [LARGE SCALE GENOMIC DNA]</scope>
    <source>
        <strain evidence="4">sbr112.9</strain>
    </source>
</reference>
<dbReference type="PANTHER" id="PTHR16212:SF4">
    <property type="entry name" value="FOCADHESIN"/>
    <property type="match status" value="1"/>
</dbReference>
<dbReference type="OrthoDB" id="6125419at2759"/>
<feature type="domain" description="DUF3730" evidence="2">
    <location>
        <begin position="497"/>
        <end position="696"/>
    </location>
</feature>
<feature type="coiled-coil region" evidence="1">
    <location>
        <begin position="715"/>
        <end position="746"/>
    </location>
</feature>
<dbReference type="PANTHER" id="PTHR16212">
    <property type="entry name" value="FOCADHESIN FAMILY MEMBER"/>
    <property type="match status" value="1"/>
</dbReference>
<evidence type="ECO:0000313" key="3">
    <source>
        <dbReference type="EMBL" id="POM67933.1"/>
    </source>
</evidence>
<accession>A0A2P4XQV8</accession>
<evidence type="ECO:0000313" key="4">
    <source>
        <dbReference type="Proteomes" id="UP000237271"/>
    </source>
</evidence>
<dbReference type="InterPro" id="IPR016024">
    <property type="entry name" value="ARM-type_fold"/>
</dbReference>
<organism evidence="3 4">
    <name type="scientific">Phytophthora palmivora</name>
    <dbReference type="NCBI Taxonomy" id="4796"/>
    <lineage>
        <taxon>Eukaryota</taxon>
        <taxon>Sar</taxon>
        <taxon>Stramenopiles</taxon>
        <taxon>Oomycota</taxon>
        <taxon>Peronosporomycetes</taxon>
        <taxon>Peronosporales</taxon>
        <taxon>Peronosporaceae</taxon>
        <taxon>Phytophthora</taxon>
    </lineage>
</organism>
<dbReference type="Pfam" id="PF12530">
    <property type="entry name" value="DUF3730"/>
    <property type="match status" value="1"/>
</dbReference>